<evidence type="ECO:0000256" key="14">
    <source>
        <dbReference type="ARBA" id="ARBA00023004"/>
    </source>
</evidence>
<dbReference type="Pfam" id="PF04116">
    <property type="entry name" value="FA_hydroxylase"/>
    <property type="match status" value="1"/>
</dbReference>
<dbReference type="EMBL" id="KQ976701">
    <property type="protein sequence ID" value="KYM77354.1"/>
    <property type="molecule type" value="Genomic_DNA"/>
</dbReference>
<reference evidence="22 23" key="1">
    <citation type="submission" date="2015-09" db="EMBL/GenBank/DDBJ databases">
        <title>Atta colombica WGS genome.</title>
        <authorList>
            <person name="Nygaard S."/>
            <person name="Hu H."/>
            <person name="Boomsma J."/>
            <person name="Zhang G."/>
        </authorList>
    </citation>
    <scope>NUCLEOTIDE SEQUENCE [LARGE SCALE GENOMIC DNA]</scope>
    <source>
        <strain evidence="22">Treedump-2</strain>
        <tissue evidence="22">Whole body</tissue>
    </source>
</reference>
<keyword evidence="17" id="KW-0275">Fatty acid biosynthesis</keyword>
<keyword evidence="8 18" id="KW-0479">Metal-binding</keyword>
<evidence type="ECO:0000256" key="8">
    <source>
        <dbReference type="ARBA" id="ARBA00022723"/>
    </source>
</evidence>
<dbReference type="PANTHER" id="PTHR12863">
    <property type="entry name" value="FATTY ACID HYDROXYLASE"/>
    <property type="match status" value="1"/>
</dbReference>
<gene>
    <name evidence="22" type="ORF">ALC53_12335</name>
</gene>
<comment type="similarity">
    <text evidence="4">Belongs to the sterol desaturase family. SCS7 subfamily.</text>
</comment>
<evidence type="ECO:0000313" key="22">
    <source>
        <dbReference type="EMBL" id="KYM77354.1"/>
    </source>
</evidence>
<feature type="binding site" evidence="18">
    <location>
        <position position="372"/>
    </location>
    <ligand>
        <name>Zn(2+)</name>
        <dbReference type="ChEBI" id="CHEBI:29105"/>
        <label>1</label>
    </ligand>
</feature>
<feature type="domain" description="Cytochrome b5 heme-binding" evidence="21">
    <location>
        <begin position="34"/>
        <end position="105"/>
    </location>
</feature>
<dbReference type="InterPro" id="IPR001199">
    <property type="entry name" value="Cyt_B5-like_heme/steroid-bd"/>
</dbReference>
<evidence type="ECO:0000256" key="6">
    <source>
        <dbReference type="ARBA" id="ARBA00022617"/>
    </source>
</evidence>
<evidence type="ECO:0000256" key="10">
    <source>
        <dbReference type="ARBA" id="ARBA00022832"/>
    </source>
</evidence>
<feature type="binding site" evidence="18">
    <location>
        <position position="271"/>
    </location>
    <ligand>
        <name>Zn(2+)</name>
        <dbReference type="ChEBI" id="CHEBI:29105"/>
        <label>2</label>
    </ligand>
</feature>
<dbReference type="Gene3D" id="3.10.120.10">
    <property type="entry name" value="Cytochrome b5-like heme/steroid binding domain"/>
    <property type="match status" value="1"/>
</dbReference>
<evidence type="ECO:0000256" key="12">
    <source>
        <dbReference type="ARBA" id="ARBA00022989"/>
    </source>
</evidence>
<keyword evidence="10" id="KW-0276">Fatty acid metabolism</keyword>
<dbReference type="InterPro" id="IPR014430">
    <property type="entry name" value="Scs7"/>
</dbReference>
<proteinExistence type="inferred from homology"/>
<keyword evidence="23" id="KW-1185">Reference proteome</keyword>
<dbReference type="SUPFAM" id="SSF55856">
    <property type="entry name" value="Cytochrome b5-like heme/steroid binding domain"/>
    <property type="match status" value="1"/>
</dbReference>
<evidence type="ECO:0000256" key="1">
    <source>
        <dbReference type="ARBA" id="ARBA00004477"/>
    </source>
</evidence>
<evidence type="ECO:0000256" key="9">
    <source>
        <dbReference type="ARBA" id="ARBA00022824"/>
    </source>
</evidence>
<keyword evidence="15" id="KW-0443">Lipid metabolism</keyword>
<evidence type="ECO:0000256" key="19">
    <source>
        <dbReference type="PIRSR" id="PIRSR005149-50"/>
    </source>
</evidence>
<dbReference type="GO" id="GO:0006633">
    <property type="term" value="P:fatty acid biosynthetic process"/>
    <property type="evidence" value="ECO:0007669"/>
    <property type="project" value="UniProtKB-KW"/>
</dbReference>
<dbReference type="PIRSF" id="PIRSF005149">
    <property type="entry name" value="IPC-B_HD"/>
    <property type="match status" value="1"/>
</dbReference>
<dbReference type="GO" id="GO:0080132">
    <property type="term" value="F:fatty acid 2-hydroxylase activity"/>
    <property type="evidence" value="ECO:0007669"/>
    <property type="project" value="InterPro"/>
</dbReference>
<dbReference type="Pfam" id="PF00173">
    <property type="entry name" value="Cyt-b5"/>
    <property type="match status" value="1"/>
</dbReference>
<evidence type="ECO:0000259" key="21">
    <source>
        <dbReference type="PROSITE" id="PS50255"/>
    </source>
</evidence>
<feature type="binding site" evidence="18">
    <location>
        <position position="293"/>
    </location>
    <ligand>
        <name>Zn(2+)</name>
        <dbReference type="ChEBI" id="CHEBI:29105"/>
        <label>1</label>
    </ligand>
</feature>
<feature type="binding site" evidence="18">
    <location>
        <position position="347"/>
    </location>
    <ligand>
        <name>Zn(2+)</name>
        <dbReference type="ChEBI" id="CHEBI:29105"/>
        <label>1</label>
    </ligand>
</feature>
<comment type="subcellular location">
    <subcellularLocation>
        <location evidence="1">Endoplasmic reticulum membrane</location>
        <topology evidence="1">Multi-pass membrane protein</topology>
    </subcellularLocation>
</comment>
<organism evidence="22 23">
    <name type="scientific">Atta colombica</name>
    <dbReference type="NCBI Taxonomy" id="520822"/>
    <lineage>
        <taxon>Eukaryota</taxon>
        <taxon>Metazoa</taxon>
        <taxon>Ecdysozoa</taxon>
        <taxon>Arthropoda</taxon>
        <taxon>Hexapoda</taxon>
        <taxon>Insecta</taxon>
        <taxon>Pterygota</taxon>
        <taxon>Neoptera</taxon>
        <taxon>Endopterygota</taxon>
        <taxon>Hymenoptera</taxon>
        <taxon>Apocrita</taxon>
        <taxon>Aculeata</taxon>
        <taxon>Formicoidea</taxon>
        <taxon>Formicidae</taxon>
        <taxon>Myrmicinae</taxon>
        <taxon>Atta</taxon>
    </lineage>
</organism>
<evidence type="ECO:0000256" key="5">
    <source>
        <dbReference type="ARBA" id="ARBA00022516"/>
    </source>
</evidence>
<evidence type="ECO:0000256" key="3">
    <source>
        <dbReference type="ARBA" id="ARBA00005189"/>
    </source>
</evidence>
<dbReference type="AlphaFoldDB" id="A0A195AZH0"/>
<evidence type="ECO:0000256" key="4">
    <source>
        <dbReference type="ARBA" id="ARBA00005747"/>
    </source>
</evidence>
<dbReference type="GO" id="GO:0020037">
    <property type="term" value="F:heme binding"/>
    <property type="evidence" value="ECO:0007669"/>
    <property type="project" value="InterPro"/>
</dbReference>
<evidence type="ECO:0000256" key="11">
    <source>
        <dbReference type="ARBA" id="ARBA00022833"/>
    </source>
</evidence>
<dbReference type="PROSITE" id="PS50255">
    <property type="entry name" value="CYTOCHROME_B5_2"/>
    <property type="match status" value="1"/>
</dbReference>
<dbReference type="PROSITE" id="PS00191">
    <property type="entry name" value="CYTOCHROME_B5_1"/>
    <property type="match status" value="1"/>
</dbReference>
<feature type="binding site" evidence="18">
    <location>
        <position position="292"/>
    </location>
    <ligand>
        <name>Zn(2+)</name>
        <dbReference type="ChEBI" id="CHEBI:29105"/>
        <label>1</label>
    </ligand>
</feature>
<dbReference type="GO" id="GO:0005506">
    <property type="term" value="F:iron ion binding"/>
    <property type="evidence" value="ECO:0007669"/>
    <property type="project" value="InterPro"/>
</dbReference>
<keyword evidence="16 20" id="KW-0472">Membrane</keyword>
<comment type="cofactor">
    <cofactor evidence="18">
        <name>Zn(2+)</name>
        <dbReference type="ChEBI" id="CHEBI:29105"/>
    </cofactor>
    <text evidence="18">Binds 2 Zn(2+) ions per subunit that likely form a catalytic dimetal center.</text>
</comment>
<dbReference type="PANTHER" id="PTHR12863:SF1">
    <property type="entry name" value="FATTY ACID 2-HYDROXYLASE"/>
    <property type="match status" value="1"/>
</dbReference>
<keyword evidence="5" id="KW-0444">Lipid biosynthesis</keyword>
<keyword evidence="9" id="KW-0256">Endoplasmic reticulum</keyword>
<evidence type="ECO:0000256" key="20">
    <source>
        <dbReference type="SAM" id="Phobius"/>
    </source>
</evidence>
<dbReference type="InterPro" id="IPR006694">
    <property type="entry name" value="Fatty_acid_hydroxylase"/>
</dbReference>
<keyword evidence="12 20" id="KW-1133">Transmembrane helix</keyword>
<dbReference type="InterPro" id="IPR036400">
    <property type="entry name" value="Cyt_B5-like_heme/steroid_sf"/>
</dbReference>
<dbReference type="GO" id="GO:0005789">
    <property type="term" value="C:endoplasmic reticulum membrane"/>
    <property type="evidence" value="ECO:0007669"/>
    <property type="project" value="UniProtKB-SubCell"/>
</dbReference>
<dbReference type="STRING" id="520822.A0A195AZH0"/>
<feature type="transmembrane region" description="Helical" evidence="20">
    <location>
        <begin position="199"/>
        <end position="217"/>
    </location>
</feature>
<feature type="binding site" evidence="18">
    <location>
        <position position="351"/>
    </location>
    <ligand>
        <name>Zn(2+)</name>
        <dbReference type="ChEBI" id="CHEBI:29105"/>
        <label>1</label>
    </ligand>
</feature>
<evidence type="ECO:0000313" key="23">
    <source>
        <dbReference type="Proteomes" id="UP000078540"/>
    </source>
</evidence>
<evidence type="ECO:0000256" key="15">
    <source>
        <dbReference type="ARBA" id="ARBA00023098"/>
    </source>
</evidence>
<keyword evidence="13" id="KW-0560">Oxidoreductase</keyword>
<keyword evidence="14 19" id="KW-0408">Iron</keyword>
<accession>A0A195AZH0</accession>
<feature type="binding site" description="axial binding residue" evidence="19">
    <location>
        <position position="68"/>
    </location>
    <ligand>
        <name>heme</name>
        <dbReference type="ChEBI" id="CHEBI:30413"/>
    </ligand>
    <ligandPart>
        <name>Fe</name>
        <dbReference type="ChEBI" id="CHEBI:18248"/>
    </ligandPart>
</feature>
<evidence type="ECO:0000256" key="13">
    <source>
        <dbReference type="ARBA" id="ARBA00023002"/>
    </source>
</evidence>
<feature type="transmembrane region" description="Helical" evidence="20">
    <location>
        <begin position="237"/>
        <end position="265"/>
    </location>
</feature>
<keyword evidence="7 20" id="KW-0812">Transmembrane</keyword>
<keyword evidence="6 19" id="KW-0349">Heme</keyword>
<sequence>MAACRDKKFNNICHLENMNENVLTMKNFDTCANETENHNIDNTPRETTEFLVKYRDRVYNVHNFLNNHPGGKNTLMRLKDQDLDKELAKNPHSKSAYYLLEEFAVQHQVRYNEYEVKGKASCMLIKLMLLVNYRLGKLFFFQNFLNFILFQNLINWDKPILWQVGFMGEQYWEWVNLPVNRPIRFFQSDILEKLSISPWYILPIIWLPIITYFFYMGCVLNVSTNIGNSYFTVKNMYILFVITVQNILPSFILGLFIWTILEYFFHRKIFHFRPPHNSKILITLHFLMHGNHHKAPLDDRRQVFPPIFALFLAAIAWEIYKVIFPMTLVHFIAAGSTMGYLGYDLMHYYLHNGAPMAESYLYIMKRKHNYHHFVHHEQGFGITNGLWDRILNTDLTLRKLKEPLKW</sequence>
<feature type="binding site" description="axial binding residue" evidence="19">
    <location>
        <position position="92"/>
    </location>
    <ligand>
        <name>heme</name>
        <dbReference type="ChEBI" id="CHEBI:30413"/>
    </ligand>
    <ligandPart>
        <name>Fe</name>
        <dbReference type="ChEBI" id="CHEBI:18248"/>
    </ligandPart>
</feature>
<comment type="pathway">
    <text evidence="3">Lipid metabolism.</text>
</comment>
<comment type="cofactor">
    <cofactor evidence="19">
        <name>Fe cation</name>
        <dbReference type="ChEBI" id="CHEBI:24875"/>
    </cofactor>
</comment>
<evidence type="ECO:0000256" key="7">
    <source>
        <dbReference type="ARBA" id="ARBA00022692"/>
    </source>
</evidence>
<dbReference type="InterPro" id="IPR018506">
    <property type="entry name" value="Cyt_B5_heme-BS"/>
</dbReference>
<dbReference type="Proteomes" id="UP000078540">
    <property type="component" value="Unassembled WGS sequence"/>
</dbReference>
<feature type="binding site" evidence="18">
    <location>
        <position position="289"/>
    </location>
    <ligand>
        <name>Zn(2+)</name>
        <dbReference type="ChEBI" id="CHEBI:29105"/>
        <label>1</label>
    </ligand>
</feature>
<evidence type="ECO:0000256" key="17">
    <source>
        <dbReference type="ARBA" id="ARBA00023160"/>
    </source>
</evidence>
<evidence type="ECO:0000256" key="2">
    <source>
        <dbReference type="ARBA" id="ARBA00004991"/>
    </source>
</evidence>
<evidence type="ECO:0000256" key="16">
    <source>
        <dbReference type="ARBA" id="ARBA00023136"/>
    </source>
</evidence>
<protein>
    <submittedName>
        <fullName evidence="22">Fatty acid 2-hydroxylase</fullName>
    </submittedName>
</protein>
<feature type="binding site" evidence="18">
    <location>
        <position position="368"/>
    </location>
    <ligand>
        <name>Zn(2+)</name>
        <dbReference type="ChEBI" id="CHEBI:29105"/>
        <label>1</label>
    </ligand>
</feature>
<feature type="binding site" evidence="18">
    <location>
        <position position="371"/>
    </location>
    <ligand>
        <name>Zn(2+)</name>
        <dbReference type="ChEBI" id="CHEBI:29105"/>
        <label>1</label>
    </ligand>
</feature>
<comment type="pathway">
    <text evidence="2">Sphingolipid metabolism.</text>
</comment>
<name>A0A195AZH0_9HYME</name>
<feature type="binding site" evidence="18">
    <location>
        <position position="266"/>
    </location>
    <ligand>
        <name>Zn(2+)</name>
        <dbReference type="ChEBI" id="CHEBI:29105"/>
        <label>1</label>
    </ligand>
</feature>
<feature type="transmembrane region" description="Helical" evidence="20">
    <location>
        <begin position="303"/>
        <end position="320"/>
    </location>
</feature>
<keyword evidence="11 18" id="KW-0862">Zinc</keyword>
<evidence type="ECO:0000256" key="18">
    <source>
        <dbReference type="PIRSR" id="PIRSR005149-1"/>
    </source>
</evidence>